<dbReference type="InterPro" id="IPR037185">
    <property type="entry name" value="EmrE-like"/>
</dbReference>
<dbReference type="EMBL" id="JAGTXO010000014">
    <property type="protein sequence ID" value="KAG8464122.1"/>
    <property type="molecule type" value="Genomic_DNA"/>
</dbReference>
<evidence type="ECO:0000256" key="5">
    <source>
        <dbReference type="SAM" id="Phobius"/>
    </source>
</evidence>
<comment type="subcellular location">
    <subcellularLocation>
        <location evidence="1">Membrane</location>
        <topology evidence="1">Multi-pass membrane protein</topology>
    </subcellularLocation>
</comment>
<name>A0A8J6C741_DIALT</name>
<dbReference type="PROSITE" id="PS51257">
    <property type="entry name" value="PROKAR_LIPOPROTEIN"/>
    <property type="match status" value="1"/>
</dbReference>
<evidence type="ECO:0000256" key="4">
    <source>
        <dbReference type="ARBA" id="ARBA00023136"/>
    </source>
</evidence>
<comment type="caution">
    <text evidence="8">The sequence shown here is derived from an EMBL/GenBank/DDBJ whole genome shotgun (WGS) entry which is preliminary data.</text>
</comment>
<feature type="signal peptide" evidence="6">
    <location>
        <begin position="1"/>
        <end position="17"/>
    </location>
</feature>
<organism evidence="8 9">
    <name type="scientific">Diacronema lutheri</name>
    <name type="common">Unicellular marine alga</name>
    <name type="synonym">Monochrysis lutheri</name>
    <dbReference type="NCBI Taxonomy" id="2081491"/>
    <lineage>
        <taxon>Eukaryota</taxon>
        <taxon>Haptista</taxon>
        <taxon>Haptophyta</taxon>
        <taxon>Pavlovophyceae</taxon>
        <taxon>Pavlovales</taxon>
        <taxon>Pavlovaceae</taxon>
        <taxon>Diacronema</taxon>
    </lineage>
</organism>
<evidence type="ECO:0000256" key="1">
    <source>
        <dbReference type="ARBA" id="ARBA00004141"/>
    </source>
</evidence>
<dbReference type="OrthoDB" id="6418713at2759"/>
<feature type="transmembrane region" description="Helical" evidence="5">
    <location>
        <begin position="72"/>
        <end position="89"/>
    </location>
</feature>
<evidence type="ECO:0000259" key="7">
    <source>
        <dbReference type="Pfam" id="PF03151"/>
    </source>
</evidence>
<feature type="transmembrane region" description="Helical" evidence="5">
    <location>
        <begin position="210"/>
        <end position="228"/>
    </location>
</feature>
<evidence type="ECO:0000256" key="3">
    <source>
        <dbReference type="ARBA" id="ARBA00022989"/>
    </source>
</evidence>
<evidence type="ECO:0000313" key="9">
    <source>
        <dbReference type="Proteomes" id="UP000751190"/>
    </source>
</evidence>
<evidence type="ECO:0000313" key="8">
    <source>
        <dbReference type="EMBL" id="KAG8464122.1"/>
    </source>
</evidence>
<dbReference type="AlphaFoldDB" id="A0A8J6C741"/>
<feature type="transmembrane region" description="Helical" evidence="5">
    <location>
        <begin position="248"/>
        <end position="269"/>
    </location>
</feature>
<feature type="transmembrane region" description="Helical" evidence="5">
    <location>
        <begin position="140"/>
        <end position="163"/>
    </location>
</feature>
<protein>
    <recommendedName>
        <fullName evidence="7">Sugar phosphate transporter domain-containing protein</fullName>
    </recommendedName>
</protein>
<dbReference type="InterPro" id="IPR004853">
    <property type="entry name" value="Sugar_P_trans_dom"/>
</dbReference>
<dbReference type="Proteomes" id="UP000751190">
    <property type="component" value="Unassembled WGS sequence"/>
</dbReference>
<evidence type="ECO:0000256" key="2">
    <source>
        <dbReference type="ARBA" id="ARBA00022692"/>
    </source>
</evidence>
<keyword evidence="4 5" id="KW-0472">Membrane</keyword>
<dbReference type="InterPro" id="IPR050186">
    <property type="entry name" value="TPT_transporter"/>
</dbReference>
<dbReference type="Pfam" id="PF03151">
    <property type="entry name" value="TPT"/>
    <property type="match status" value="1"/>
</dbReference>
<dbReference type="OMA" id="FWYTVSS"/>
<feature type="chain" id="PRO_5035242416" description="Sugar phosphate transporter domain-containing protein" evidence="6">
    <location>
        <begin position="18"/>
        <end position="370"/>
    </location>
</feature>
<gene>
    <name evidence="8" type="ORF">KFE25_000290</name>
</gene>
<feature type="domain" description="Sugar phosphate transporter" evidence="7">
    <location>
        <begin position="70"/>
        <end position="363"/>
    </location>
</feature>
<keyword evidence="6" id="KW-0732">Signal</keyword>
<proteinExistence type="predicted"/>
<feature type="transmembrane region" description="Helical" evidence="5">
    <location>
        <begin position="347"/>
        <end position="365"/>
    </location>
</feature>
<dbReference type="PANTHER" id="PTHR11132">
    <property type="entry name" value="SOLUTE CARRIER FAMILY 35"/>
    <property type="match status" value="1"/>
</dbReference>
<keyword evidence="9" id="KW-1185">Reference proteome</keyword>
<keyword evidence="3 5" id="KW-1133">Transmembrane helix</keyword>
<feature type="transmembrane region" description="Helical" evidence="5">
    <location>
        <begin position="101"/>
        <end position="120"/>
    </location>
</feature>
<keyword evidence="2 5" id="KW-0812">Transmembrane</keyword>
<feature type="transmembrane region" description="Helical" evidence="5">
    <location>
        <begin position="184"/>
        <end position="204"/>
    </location>
</feature>
<accession>A0A8J6C741</accession>
<evidence type="ECO:0000256" key="6">
    <source>
        <dbReference type="SAM" id="SignalP"/>
    </source>
</evidence>
<sequence length="370" mass="39435">MALRGVILLAVVSGAACFNAPHLHARPASAMRAVGVRPRAQLARTPVAVARVSMAEAAPAEGSSGLLNTLKVGFLFGVWYAFNIVYNISNKKILNALPFPWTMAVVQLGVGLLYLLPLWMSPLRKAPKLSSENIKALMPIALMHGIGHLCTVISLGAGAVSFTHIVKAAEPFFSTVMSAIFTKSYFPVPVYLALLPVVGGVGIASLTELSFSWVAFLNAMGSNTAFSLRAIFSKKAMEKPQGENMGAANLYGVLTIMSFLMLLPFALVLEGAKLKGGWAAAIAAGHTANYLLKTSLVSGLFYYLYNEVAFLCLDNVHPITHAVGNTIKRVVIILASVVVFGTKMTPLNQIGSSLAIFGVLLYSLAKQYCK</sequence>
<dbReference type="SUPFAM" id="SSF103481">
    <property type="entry name" value="Multidrug resistance efflux transporter EmrE"/>
    <property type="match status" value="1"/>
</dbReference>
<reference evidence="8" key="1">
    <citation type="submission" date="2021-05" db="EMBL/GenBank/DDBJ databases">
        <title>The genome of the haptophyte Pavlova lutheri (Diacronema luteri, Pavlovales) - a model for lipid biosynthesis in eukaryotic algae.</title>
        <authorList>
            <person name="Hulatt C.J."/>
            <person name="Posewitz M.C."/>
        </authorList>
    </citation>
    <scope>NUCLEOTIDE SEQUENCE</scope>
    <source>
        <strain evidence="8">NIVA-4/92</strain>
    </source>
</reference>
<dbReference type="GO" id="GO:0016020">
    <property type="term" value="C:membrane"/>
    <property type="evidence" value="ECO:0007669"/>
    <property type="project" value="UniProtKB-SubCell"/>
</dbReference>